<proteinExistence type="predicted"/>
<dbReference type="Gene3D" id="2.30.180.10">
    <property type="entry name" value="FAS1 domain"/>
    <property type="match status" value="2"/>
</dbReference>
<keyword evidence="3" id="KW-1185">Reference proteome</keyword>
<feature type="domain" description="FAS1" evidence="1">
    <location>
        <begin position="51"/>
        <end position="175"/>
    </location>
</feature>
<evidence type="ECO:0000313" key="3">
    <source>
        <dbReference type="Proteomes" id="UP000002875"/>
    </source>
</evidence>
<dbReference type="SMART" id="SM00554">
    <property type="entry name" value="FAS1"/>
    <property type="match status" value="2"/>
</dbReference>
<evidence type="ECO:0000313" key="2">
    <source>
        <dbReference type="EMBL" id="AFK01534.1"/>
    </source>
</evidence>
<accession>A0ABM5MWB6</accession>
<dbReference type="PROSITE" id="PS50213">
    <property type="entry name" value="FAS1"/>
    <property type="match status" value="2"/>
</dbReference>
<dbReference type="Pfam" id="PF02469">
    <property type="entry name" value="Fasciclin"/>
    <property type="match status" value="2"/>
</dbReference>
<dbReference type="PANTHER" id="PTHR10900">
    <property type="entry name" value="PERIOSTIN-RELATED"/>
    <property type="match status" value="1"/>
</dbReference>
<gene>
    <name evidence="2" type="ordered locus">Emtol_0380</name>
</gene>
<organism evidence="2 3">
    <name type="scientific">Emticicia oligotrophica (strain DSM 17448 / CIP 109782 / MTCC 6937 / GPTSA100-15)</name>
    <dbReference type="NCBI Taxonomy" id="929562"/>
    <lineage>
        <taxon>Bacteria</taxon>
        <taxon>Pseudomonadati</taxon>
        <taxon>Bacteroidota</taxon>
        <taxon>Cytophagia</taxon>
        <taxon>Cytophagales</taxon>
        <taxon>Leadbetterellaceae</taxon>
        <taxon>Emticicia</taxon>
    </lineage>
</organism>
<dbReference type="InterPro" id="IPR050904">
    <property type="entry name" value="Adhesion/Biosynth-related"/>
</dbReference>
<dbReference type="InterPro" id="IPR036378">
    <property type="entry name" value="FAS1_dom_sf"/>
</dbReference>
<dbReference type="PANTHER" id="PTHR10900:SF77">
    <property type="entry name" value="FI19380P1"/>
    <property type="match status" value="1"/>
</dbReference>
<protein>
    <submittedName>
        <fullName evidence="2">Beta-Ig-H3/fasciclin</fullName>
    </submittedName>
</protein>
<dbReference type="SUPFAM" id="SSF82153">
    <property type="entry name" value="FAS1 domain"/>
    <property type="match status" value="2"/>
</dbReference>
<dbReference type="EMBL" id="CP002961">
    <property type="protein sequence ID" value="AFK01534.1"/>
    <property type="molecule type" value="Genomic_DNA"/>
</dbReference>
<reference evidence="2 3" key="1">
    <citation type="submission" date="2011-07" db="EMBL/GenBank/DDBJ databases">
        <title>The complete genome of chromosome of Emticicia oligotrophica DSM 17448.</title>
        <authorList>
            <consortium name="US DOE Joint Genome Institute (JGI-PGF)"/>
            <person name="Lucas S."/>
            <person name="Han J."/>
            <person name="Lapidus A."/>
            <person name="Bruce D."/>
            <person name="Goodwin L."/>
            <person name="Pitluck S."/>
            <person name="Peters L."/>
            <person name="Kyrpides N."/>
            <person name="Mavromatis K."/>
            <person name="Ivanova N."/>
            <person name="Ovchinnikova G."/>
            <person name="Teshima H."/>
            <person name="Detter J.C."/>
            <person name="Tapia R."/>
            <person name="Han C."/>
            <person name="Land M."/>
            <person name="Hauser L."/>
            <person name="Markowitz V."/>
            <person name="Cheng J.-F."/>
            <person name="Hugenholtz P."/>
            <person name="Woyke T."/>
            <person name="Wu D."/>
            <person name="Tindall B."/>
            <person name="Pomrenke H."/>
            <person name="Brambilla E."/>
            <person name="Klenk H.-P."/>
            <person name="Eisen J.A."/>
        </authorList>
    </citation>
    <scope>NUCLEOTIDE SEQUENCE [LARGE SCALE GENOMIC DNA]</scope>
    <source>
        <strain evidence="2 3">DSM 17448</strain>
    </source>
</reference>
<name>A0ABM5MWB6_EMTOG</name>
<dbReference type="Proteomes" id="UP000002875">
    <property type="component" value="Chromosome"/>
</dbReference>
<sequence>MRYVVLKIINQQLSNFKIMKKIKALLGVSFLVSSLAFTVMSCDETKETPAAKDVVDVALSDSRFSTLTKLLTDNGLISTLKGSGPFTVFAPTNDAFAKIDASKLSKDELVNILKSHVLSGKVMATDVKSGVANSLGSSIYLSKNSTGVFINGNSQVTTADVSASNGVIHIIDNVIVPPTKNLVEIAQSNADFTELVSLVLAADASVLTALASASNDGLTVFAPTNAAFNELYKTIPKATLLAPENKGLLTSVLLYHVVPGRVFSSDLPNVSGEVGTANSTAKIAFELGGGAKVKGKTSGNSNIVAANILATNGVIHVIDKVLLP</sequence>
<dbReference type="InterPro" id="IPR000782">
    <property type="entry name" value="FAS1_domain"/>
</dbReference>
<feature type="domain" description="FAS1" evidence="1">
    <location>
        <begin position="179"/>
        <end position="322"/>
    </location>
</feature>
<evidence type="ECO:0000259" key="1">
    <source>
        <dbReference type="PROSITE" id="PS50213"/>
    </source>
</evidence>